<gene>
    <name evidence="2" type="ORF">BE221DRAFT_107255</name>
</gene>
<evidence type="ECO:0008006" key="3">
    <source>
        <dbReference type="Google" id="ProtNLM"/>
    </source>
</evidence>
<feature type="compositionally biased region" description="Basic and acidic residues" evidence="1">
    <location>
        <begin position="642"/>
        <end position="654"/>
    </location>
</feature>
<protein>
    <recommendedName>
        <fullName evidence="3">Concanavalin A-like lectin/glucanase, subgroup</fullName>
    </recommendedName>
</protein>
<reference evidence="2" key="1">
    <citation type="submission" date="2017-04" db="EMBL/GenBank/DDBJ databases">
        <title>Population genomics of picophytoplankton unveils novel chromosome hypervariability.</title>
        <authorList>
            <consortium name="DOE Joint Genome Institute"/>
            <person name="Blanc-Mathieu R."/>
            <person name="Krasovec M."/>
            <person name="Hebrard M."/>
            <person name="Yau S."/>
            <person name="Desgranges E."/>
            <person name="Martin J."/>
            <person name="Schackwitz W."/>
            <person name="Kuo A."/>
            <person name="Salin G."/>
            <person name="Donnadieu C."/>
            <person name="Desdevises Y."/>
            <person name="Sanchez-Ferandin S."/>
            <person name="Moreau H."/>
            <person name="Rivals E."/>
            <person name="Grigoriev I.V."/>
            <person name="Grimsley N."/>
            <person name="Eyre-Walker A."/>
            <person name="Piganeau G."/>
        </authorList>
    </citation>
    <scope>NUCLEOTIDE SEQUENCE [LARGE SCALE GENOMIC DNA]</scope>
    <source>
        <strain evidence="2">RCC 1115</strain>
    </source>
</reference>
<feature type="region of interest" description="Disordered" evidence="1">
    <location>
        <begin position="560"/>
        <end position="672"/>
    </location>
</feature>
<accession>A0A1Y5IGN3</accession>
<dbReference type="Proteomes" id="UP000195557">
    <property type="component" value="Unassembled WGS sequence"/>
</dbReference>
<name>A0A1Y5IGN3_OSTTA</name>
<organism evidence="2">
    <name type="scientific">Ostreococcus tauri</name>
    <name type="common">Marine green alga</name>
    <dbReference type="NCBI Taxonomy" id="70448"/>
    <lineage>
        <taxon>Eukaryota</taxon>
        <taxon>Viridiplantae</taxon>
        <taxon>Chlorophyta</taxon>
        <taxon>Mamiellophyceae</taxon>
        <taxon>Mamiellales</taxon>
        <taxon>Bathycoccaceae</taxon>
        <taxon>Ostreococcus</taxon>
    </lineage>
</organism>
<feature type="compositionally biased region" description="Basic and acidic residues" evidence="1">
    <location>
        <begin position="1"/>
        <end position="23"/>
    </location>
</feature>
<dbReference type="eggNOG" id="ENOG502QSZR">
    <property type="taxonomic scope" value="Eukaryota"/>
</dbReference>
<feature type="region of interest" description="Disordered" evidence="1">
    <location>
        <begin position="1"/>
        <end position="24"/>
    </location>
</feature>
<feature type="region of interest" description="Disordered" evidence="1">
    <location>
        <begin position="357"/>
        <end position="376"/>
    </location>
</feature>
<evidence type="ECO:0000313" key="2">
    <source>
        <dbReference type="EMBL" id="OUS48728.1"/>
    </source>
</evidence>
<dbReference type="EMBL" id="KZ155772">
    <property type="protein sequence ID" value="OUS48728.1"/>
    <property type="molecule type" value="Genomic_DNA"/>
</dbReference>
<proteinExistence type="predicted"/>
<feature type="compositionally biased region" description="Pro residues" evidence="1">
    <location>
        <begin position="597"/>
        <end position="638"/>
    </location>
</feature>
<evidence type="ECO:0000256" key="1">
    <source>
        <dbReference type="SAM" id="MobiDB-lite"/>
    </source>
</evidence>
<sequence>MTPRAWTRDEATPLLRRRGDGGDGSRAWGGRIAWIVAIAGAMGLAATREARGGTVFAAGLGLHARAAESDVLVEFTGVVGATTDDKLGYLRRTKGGSNWKQAGAYSARAITKVDDEVRGVSADCATNNKRVMFGLTNNAADKDHDFNSIDFAIYCDQQHTRAIVYERGQKKAVIGSFASGETFQVALNDEGAVEYYKDGELAYTSANAPAFPMYVDVALHTNGVVLENVRWVQKIVEGANNLAAMEFENMDGVNASAGTISRSREGDAWDSGATSQRAMTKLDDEVRGISADCDQTDKTSMIGLNSGSTNSVDNVVDFGIVCESGVIRISEHGQMRDGDFGSYHTGETFQVVGATGNRPARTARGPSPRLTTKSAASPLTAPRITSAFASGETFQVALNDEGAVEYYKDGELAYTSANAPAFPMYVDVALHTNGVVLENVRWVQKIVEGADNLELVEFSPPSGSNSTTIPGTISNIPSRRSLRAKIEEEAKMVAYATSRDSINGTNTTRSGVSADCSDNKSKMMFGLSLNRTVNESLSFAVYCNNGTLQILEDGVIVKSIDPRNDGHCIPRPGLNGRRPDELNGPQPNGPHPDEPQPDGPQPNGPQPNEPQPGGPQPNGPQPNGPQPGGPQPNGPQPNGPKALRELGEAQDKLDSPVTVGPENRSHEPIREFCSSYNPGDTFSIFINKQGQIEYLRGGQILHISENMPQFPLFSQARLFTPGAQLTRMHWVDIIEFDDVYIAEVSHGDVKRPIPPPKRDVRFDGIRATSKRAVTKVGDEVRGISADCNDTTTRMMFGLNSAFYKTEDDSSIEYGLACDAGVMQVYEDGEIVATGGPYLRGDTFQVSVSDEGVVQYFREGDLVHNSNRTPAFPLFAGGIVDDEGNGRLENVKWVKKIVQGANDLALVEFAGVVGATTDDKLGYLRRTKGGSNWKQAGAYSARAITKVDDEVRGVSADCATNNKRVMFGLTNNAADKDHDFNSIDFAIYCDQQHTRAIVYERGQKKAVIGSFASGETFQVALNDEGAVEYYKDGELAYTSANAPAFPMYVDVALHTNGVVLENVRWVQKIVEGANNLAAMEFENMDGVNASAGTISRSREGDAWDSGATSQRAMTKLDDEVRGISADCDQTDKTSMIGLNSGSTNSVDNVVDFGIVCESGVIRISEHGQMRDGDFGSYHTGETFQVSVNDAGVVEYYKDGEKFATSEEQPDFPLYATIRMKTHGASLSKVKWVKKIVQGANDLALVEFAGVVGATTDDKLGYLRRTKGGSNWKQAGAYSARAITKVDDEVRGVSADCATNNKRVMFGLTNNAADKDHDFNSIDFAIYCDQQHTRAIVYERGQKKAVIGSFASGETFQVALNDEGAVEYYKDGELAYTSANAPAFPMYVDVALHTNGVVLENVRWVQKIVEGANNLAAMEFENMDGVNASAGTISRSREGDAWDSGATSQRAMTKLDDEVRGISADCDQTDKTSMIGLNSGSTNSVDNVVDFGIVCESGVIRISEHGQMRDGDFGSYHTGETFQVSVNDAGVVEYYKDGEKFATSEEQPDFPLYATIRMKTHGASLSKVKWVKKIVQGANDLALVEFAGVVGATTDDKLGYLRRTKGGSNWKQAGAYSARAITKVDDEVRGVSADCATNNKRVMFGLTNNAADKDHDFNSIDFAIYCDQQHTRAIVYERGQKKAVIGSFASGETFQVALNDEGAVEYYKDGELAYTSANAPAFPMYVDVALHTNGVVLENVRWVKSVVSSPE</sequence>